<keyword evidence="2" id="KW-0813">Transport</keyword>
<keyword evidence="3" id="KW-0732">Signal</keyword>
<dbReference type="Pfam" id="PF13416">
    <property type="entry name" value="SBP_bac_8"/>
    <property type="match status" value="1"/>
</dbReference>
<dbReference type="InterPro" id="IPR006059">
    <property type="entry name" value="SBP"/>
</dbReference>
<dbReference type="Gene3D" id="3.40.190.10">
    <property type="entry name" value="Periplasmic binding protein-like II"/>
    <property type="match status" value="2"/>
</dbReference>
<dbReference type="PANTHER" id="PTHR43649">
    <property type="entry name" value="ARABINOSE-BINDING PROTEIN-RELATED"/>
    <property type="match status" value="1"/>
</dbReference>
<evidence type="ECO:0000313" key="4">
    <source>
        <dbReference type="EMBL" id="CAB4697193.1"/>
    </source>
</evidence>
<accession>A0A6J6PK09</accession>
<dbReference type="EMBL" id="CAEZXS010000071">
    <property type="protein sequence ID" value="CAB4697193.1"/>
    <property type="molecule type" value="Genomic_DNA"/>
</dbReference>
<sequence length="497" mass="52555">MKNNLIRPAIAIAVLAVLSVSCSSGSDGASESATSDQSSTTVLEANPANCPVKALDSASKPVELTVWHPYNALTKESLEKAATAYNASQSEVRVSVEAQGTYEELLKKYEESLGDPSTLPDLVFAEDTTLQFMIDSGSVIPAADCIAADPAAGQFYKELLPAVRNAFSSQGQLWPGAFGVSMPIMYVNNAHLAAAGLSPTALPTTLDEVRTAAEKIKAAQIPGVEFPVVMELYGWYPENWLTGVQQEIVDQGNGHEGRATKSEMKNEYTTEILDWMQGMQQDGLLKAYPYAAGIDQFLAMGNQSSSILIDGSRAITTVNAIVQNSYTGDAVEGAGSVDSAALAGLDLGVGLVPGLKAAGQGTVWGSAAYLVAGPEDAKIAAGWDFMKFFNSTPVQVDWTLQGSYLPVSTAVQEDPIIVDYFANDPAGKWLGVANQQLLGLDPDFPGPVIGPYNQFRSGIHTMLEGVVLGGKDPATALSEFNTKFQSDLDTYAKEVAG</sequence>
<dbReference type="AlphaFoldDB" id="A0A6J6PK09"/>
<name>A0A6J6PK09_9ZZZZ</name>
<protein>
    <submittedName>
        <fullName evidence="4">Unannotated protein</fullName>
    </submittedName>
</protein>
<gene>
    <name evidence="4" type="ORF">UFOPK2582_00748</name>
</gene>
<evidence type="ECO:0000256" key="3">
    <source>
        <dbReference type="ARBA" id="ARBA00022729"/>
    </source>
</evidence>
<dbReference type="SUPFAM" id="SSF53850">
    <property type="entry name" value="Periplasmic binding protein-like II"/>
    <property type="match status" value="1"/>
</dbReference>
<comment type="subcellular location">
    <subcellularLocation>
        <location evidence="1">Cell envelope</location>
    </subcellularLocation>
</comment>
<evidence type="ECO:0000256" key="1">
    <source>
        <dbReference type="ARBA" id="ARBA00004196"/>
    </source>
</evidence>
<dbReference type="PANTHER" id="PTHR43649:SF31">
    <property type="entry name" value="SN-GLYCEROL-3-PHOSPHATE-BINDING PERIPLASMIC PROTEIN UGPB"/>
    <property type="match status" value="1"/>
</dbReference>
<dbReference type="InterPro" id="IPR050490">
    <property type="entry name" value="Bact_solute-bd_prot1"/>
</dbReference>
<reference evidence="4" key="1">
    <citation type="submission" date="2020-05" db="EMBL/GenBank/DDBJ databases">
        <authorList>
            <person name="Chiriac C."/>
            <person name="Salcher M."/>
            <person name="Ghai R."/>
            <person name="Kavagutti S V."/>
        </authorList>
    </citation>
    <scope>NUCLEOTIDE SEQUENCE</scope>
</reference>
<proteinExistence type="predicted"/>
<dbReference type="GO" id="GO:0030313">
    <property type="term" value="C:cell envelope"/>
    <property type="evidence" value="ECO:0007669"/>
    <property type="project" value="UniProtKB-SubCell"/>
</dbReference>
<evidence type="ECO:0000256" key="2">
    <source>
        <dbReference type="ARBA" id="ARBA00022448"/>
    </source>
</evidence>
<dbReference type="PROSITE" id="PS51257">
    <property type="entry name" value="PROKAR_LIPOPROTEIN"/>
    <property type="match status" value="1"/>
</dbReference>
<organism evidence="4">
    <name type="scientific">freshwater metagenome</name>
    <dbReference type="NCBI Taxonomy" id="449393"/>
    <lineage>
        <taxon>unclassified sequences</taxon>
        <taxon>metagenomes</taxon>
        <taxon>ecological metagenomes</taxon>
    </lineage>
</organism>